<sequence>MKIFGIDFGKNTDKFSMTELEITGDYKAPVPQNVKLNFRMLKK</sequence>
<accession>A0A0F9T8F9</accession>
<comment type="caution">
    <text evidence="1">The sequence shown here is derived from an EMBL/GenBank/DDBJ whole genome shotgun (WGS) entry which is preliminary data.</text>
</comment>
<name>A0A0F9T8F9_9ZZZZ</name>
<protein>
    <submittedName>
        <fullName evidence="1">Uncharacterized protein</fullName>
    </submittedName>
</protein>
<reference evidence="1" key="1">
    <citation type="journal article" date="2015" name="Nature">
        <title>Complex archaea that bridge the gap between prokaryotes and eukaryotes.</title>
        <authorList>
            <person name="Spang A."/>
            <person name="Saw J.H."/>
            <person name="Jorgensen S.L."/>
            <person name="Zaremba-Niedzwiedzka K."/>
            <person name="Martijn J."/>
            <person name="Lind A.E."/>
            <person name="van Eijk R."/>
            <person name="Schleper C."/>
            <person name="Guy L."/>
            <person name="Ettema T.J."/>
        </authorList>
    </citation>
    <scope>NUCLEOTIDE SEQUENCE</scope>
</reference>
<gene>
    <name evidence="1" type="ORF">LCGC14_0380850</name>
</gene>
<dbReference type="EMBL" id="LAZR01000310">
    <property type="protein sequence ID" value="KKN75464.1"/>
    <property type="molecule type" value="Genomic_DNA"/>
</dbReference>
<organism evidence="1">
    <name type="scientific">marine sediment metagenome</name>
    <dbReference type="NCBI Taxonomy" id="412755"/>
    <lineage>
        <taxon>unclassified sequences</taxon>
        <taxon>metagenomes</taxon>
        <taxon>ecological metagenomes</taxon>
    </lineage>
</organism>
<evidence type="ECO:0000313" key="1">
    <source>
        <dbReference type="EMBL" id="KKN75464.1"/>
    </source>
</evidence>
<proteinExistence type="predicted"/>
<dbReference type="AlphaFoldDB" id="A0A0F9T8F9"/>